<feature type="transmembrane region" description="Helical" evidence="1">
    <location>
        <begin position="73"/>
        <end position="92"/>
    </location>
</feature>
<keyword evidence="1" id="KW-0812">Transmembrane</keyword>
<comment type="caution">
    <text evidence="2">The sequence shown here is derived from an EMBL/GenBank/DDBJ whole genome shotgun (WGS) entry which is preliminary data.</text>
</comment>
<feature type="transmembrane region" description="Helical" evidence="1">
    <location>
        <begin position="98"/>
        <end position="124"/>
    </location>
</feature>
<reference evidence="2 3" key="1">
    <citation type="submission" date="2020-07" db="EMBL/GenBank/DDBJ databases">
        <title>Sequencing the genomes of 1000 actinobacteria strains.</title>
        <authorList>
            <person name="Klenk H.-P."/>
        </authorList>
    </citation>
    <scope>NUCLEOTIDE SEQUENCE [LARGE SCALE GENOMIC DNA]</scope>
    <source>
        <strain evidence="2 3">DSM 23871</strain>
    </source>
</reference>
<keyword evidence="1" id="KW-0472">Membrane</keyword>
<name>A0A852SY80_9MICO</name>
<keyword evidence="1" id="KW-1133">Transmembrane helix</keyword>
<evidence type="ECO:0000313" key="2">
    <source>
        <dbReference type="EMBL" id="NYD73622.1"/>
    </source>
</evidence>
<dbReference type="AlphaFoldDB" id="A0A852SY80"/>
<dbReference type="RefSeq" id="WP_246297997.1">
    <property type="nucleotide sequence ID" value="NZ_BAAAPX010000001.1"/>
</dbReference>
<gene>
    <name evidence="2" type="ORF">BJ963_001141</name>
</gene>
<feature type="transmembrane region" description="Helical" evidence="1">
    <location>
        <begin position="136"/>
        <end position="156"/>
    </location>
</feature>
<dbReference type="EMBL" id="JACCBJ010000001">
    <property type="protein sequence ID" value="NYD73622.1"/>
    <property type="molecule type" value="Genomic_DNA"/>
</dbReference>
<keyword evidence="3" id="KW-1185">Reference proteome</keyword>
<evidence type="ECO:0000313" key="3">
    <source>
        <dbReference type="Proteomes" id="UP000589620"/>
    </source>
</evidence>
<protein>
    <submittedName>
        <fullName evidence="2">Uncharacterized protein</fullName>
    </submittedName>
</protein>
<feature type="transmembrane region" description="Helical" evidence="1">
    <location>
        <begin position="37"/>
        <end position="66"/>
    </location>
</feature>
<evidence type="ECO:0000256" key="1">
    <source>
        <dbReference type="SAM" id="Phobius"/>
    </source>
</evidence>
<proteinExistence type="predicted"/>
<sequence>MSRDGGRLPAVSTTAEEPSAPAPVLGLFTVPAWSVRALFAAIALPLVLVGVPEGPWTVIAAVLVGVSVWRPRWLTAWVLIGALLLSSLAGPGTLTPRLLAVIAGAHAMHLLAGWMLALPAAARLQPTVLLPSLRRFAIVQAPVQLAAVVLLLLRGGAGGGAAGPDVPVLAVVSGLALAALVGLLLPALLRRAPR</sequence>
<dbReference type="Proteomes" id="UP000589620">
    <property type="component" value="Unassembled WGS sequence"/>
</dbReference>
<feature type="transmembrane region" description="Helical" evidence="1">
    <location>
        <begin position="168"/>
        <end position="189"/>
    </location>
</feature>
<accession>A0A852SY80</accession>
<organism evidence="2 3">
    <name type="scientific">Leifsonia soli</name>
    <dbReference type="NCBI Taxonomy" id="582665"/>
    <lineage>
        <taxon>Bacteria</taxon>
        <taxon>Bacillati</taxon>
        <taxon>Actinomycetota</taxon>
        <taxon>Actinomycetes</taxon>
        <taxon>Micrococcales</taxon>
        <taxon>Microbacteriaceae</taxon>
        <taxon>Leifsonia</taxon>
    </lineage>
</organism>